<feature type="domain" description="HTH cro/C1-type" evidence="2">
    <location>
        <begin position="40"/>
        <end position="71"/>
    </location>
</feature>
<proteinExistence type="predicted"/>
<organism evidence="3 4">
    <name type="scientific">Noviherbaspirillum aridicola</name>
    <dbReference type="NCBI Taxonomy" id="2849687"/>
    <lineage>
        <taxon>Bacteria</taxon>
        <taxon>Pseudomonadati</taxon>
        <taxon>Pseudomonadota</taxon>
        <taxon>Betaproteobacteria</taxon>
        <taxon>Burkholderiales</taxon>
        <taxon>Oxalobacteraceae</taxon>
        <taxon>Noviherbaspirillum</taxon>
    </lineage>
</organism>
<dbReference type="SMART" id="SM00530">
    <property type="entry name" value="HTH_XRE"/>
    <property type="match status" value="1"/>
</dbReference>
<dbReference type="EMBL" id="BPMK01000007">
    <property type="protein sequence ID" value="GIZ51805.1"/>
    <property type="molecule type" value="Genomic_DNA"/>
</dbReference>
<keyword evidence="4" id="KW-1185">Reference proteome</keyword>
<dbReference type="CDD" id="cd00093">
    <property type="entry name" value="HTH_XRE"/>
    <property type="match status" value="1"/>
</dbReference>
<dbReference type="Gene3D" id="1.10.260.40">
    <property type="entry name" value="lambda repressor-like DNA-binding domains"/>
    <property type="match status" value="1"/>
</dbReference>
<dbReference type="Proteomes" id="UP000887222">
    <property type="component" value="Unassembled WGS sequence"/>
</dbReference>
<dbReference type="Pfam" id="PF13560">
    <property type="entry name" value="HTH_31"/>
    <property type="match status" value="1"/>
</dbReference>
<evidence type="ECO:0000259" key="2">
    <source>
        <dbReference type="PROSITE" id="PS50943"/>
    </source>
</evidence>
<dbReference type="PROSITE" id="PS50943">
    <property type="entry name" value="HTH_CROC1"/>
    <property type="match status" value="1"/>
</dbReference>
<evidence type="ECO:0000313" key="4">
    <source>
        <dbReference type="Proteomes" id="UP000887222"/>
    </source>
</evidence>
<evidence type="ECO:0000256" key="1">
    <source>
        <dbReference type="SAM" id="MobiDB-lite"/>
    </source>
</evidence>
<dbReference type="InterPro" id="IPR001387">
    <property type="entry name" value="Cro/C1-type_HTH"/>
</dbReference>
<name>A0ABQ4Q4T8_9BURK</name>
<sequence>MYLKSSKKRLTLVFTNMKVAQNRALPADRLAEIALVGTRLARLRIARHMTQADAAVRAGLSRNTAYRIEKGDAGLAIGQVLRYLEAIAPGKSLLALLQEDDPAVAALEASERRQRTRRLTREEQDKLDF</sequence>
<dbReference type="InterPro" id="IPR010982">
    <property type="entry name" value="Lambda_DNA-bd_dom_sf"/>
</dbReference>
<reference evidence="3 4" key="1">
    <citation type="journal article" date="2022" name="Int. J. Syst. Evol. Microbiol.">
        <title>Noviherbaspirillum aridicola sp. nov., isolated from an arid soil in Pakistan.</title>
        <authorList>
            <person name="Khan I.U."/>
            <person name="Saqib M."/>
            <person name="Amin A."/>
            <person name="Hussain F."/>
            <person name="Li L."/>
            <person name="Liu Y.H."/>
            <person name="Fang B.Z."/>
            <person name="Ahmed I."/>
            <person name="Li W.J."/>
        </authorList>
    </citation>
    <scope>NUCLEOTIDE SEQUENCE [LARGE SCALE GENOMIC DNA]</scope>
    <source>
        <strain evidence="3 4">NCCP-691</strain>
    </source>
</reference>
<gene>
    <name evidence="3" type="ORF">NCCP691_18190</name>
</gene>
<protein>
    <recommendedName>
        <fullName evidence="2">HTH cro/C1-type domain-containing protein</fullName>
    </recommendedName>
</protein>
<feature type="region of interest" description="Disordered" evidence="1">
    <location>
        <begin position="109"/>
        <end position="129"/>
    </location>
</feature>
<accession>A0ABQ4Q4T8</accession>
<comment type="caution">
    <text evidence="3">The sequence shown here is derived from an EMBL/GenBank/DDBJ whole genome shotgun (WGS) entry which is preliminary data.</text>
</comment>
<evidence type="ECO:0000313" key="3">
    <source>
        <dbReference type="EMBL" id="GIZ51805.1"/>
    </source>
</evidence>
<dbReference type="SUPFAM" id="SSF47413">
    <property type="entry name" value="lambda repressor-like DNA-binding domains"/>
    <property type="match status" value="1"/>
</dbReference>